<keyword evidence="2" id="KW-1185">Reference proteome</keyword>
<dbReference type="GO" id="GO:0016829">
    <property type="term" value="F:lyase activity"/>
    <property type="evidence" value="ECO:0007669"/>
    <property type="project" value="UniProtKB-KW"/>
</dbReference>
<dbReference type="EMBL" id="AP026709">
    <property type="protein sequence ID" value="BDQ36905.1"/>
    <property type="molecule type" value="Genomic_DNA"/>
</dbReference>
<organism evidence="1 2">
    <name type="scientific">Pseudodesulfovibrio nedwellii</name>
    <dbReference type="NCBI Taxonomy" id="2973072"/>
    <lineage>
        <taxon>Bacteria</taxon>
        <taxon>Pseudomonadati</taxon>
        <taxon>Thermodesulfobacteriota</taxon>
        <taxon>Desulfovibrionia</taxon>
        <taxon>Desulfovibrionales</taxon>
        <taxon>Desulfovibrionaceae</taxon>
    </lineage>
</organism>
<evidence type="ECO:0000313" key="2">
    <source>
        <dbReference type="Proteomes" id="UP001317742"/>
    </source>
</evidence>
<gene>
    <name evidence="1" type="ORF">SYK_12650</name>
</gene>
<dbReference type="NCBIfam" id="NF045662">
    <property type="entry name" value="DVU0298_fam"/>
    <property type="match status" value="1"/>
</dbReference>
<dbReference type="Gene3D" id="1.25.10.10">
    <property type="entry name" value="Leucine-rich Repeat Variant"/>
    <property type="match status" value="1"/>
</dbReference>
<name>A0ABM8AZF0_9BACT</name>
<reference evidence="1 2" key="1">
    <citation type="submission" date="2022-08" db="EMBL/GenBank/DDBJ databases">
        <title>Genome Sequence of the sulphate-reducing bacterium, Pseudodesulfovibrio sp. SYK.</title>
        <authorList>
            <person name="Kondo R."/>
            <person name="Kataoka T."/>
        </authorList>
    </citation>
    <scope>NUCLEOTIDE SEQUENCE [LARGE SCALE GENOMIC DNA]</scope>
    <source>
        <strain evidence="1 2">SYK</strain>
    </source>
</reference>
<dbReference type="InterPro" id="IPR016024">
    <property type="entry name" value="ARM-type_fold"/>
</dbReference>
<dbReference type="RefSeq" id="WP_281762777.1">
    <property type="nucleotide sequence ID" value="NZ_AP026709.1"/>
</dbReference>
<dbReference type="InterPro" id="IPR054701">
    <property type="entry name" value="DVU0298-like"/>
</dbReference>
<dbReference type="SUPFAM" id="SSF48371">
    <property type="entry name" value="ARM repeat"/>
    <property type="match status" value="1"/>
</dbReference>
<proteinExistence type="predicted"/>
<dbReference type="Proteomes" id="UP001317742">
    <property type="component" value="Chromosome"/>
</dbReference>
<dbReference type="InterPro" id="IPR011989">
    <property type="entry name" value="ARM-like"/>
</dbReference>
<accession>A0ABM8AZF0</accession>
<sequence length="229" mass="26286">MSKFRSTKKIVREILIDDNWQERLVELDEFPPGDLMPPLLNLRLDREEAVRWHTVPAFGRAVYRLAEVSMEKTRTLMRTLMWHMNEESGNLGWSIPHFMAEAMVQNEKIAKEFHKILVSYIFCDAECDGNFLDHPELRRDVYWGLARLASVRPELVAHGERFLIVGLDDSDTYNRAYAAWVLGLIKAEGVKVKLEAMKSDEAELRTFKDGVIKYLTVGDMASEALAAIG</sequence>
<keyword evidence="1" id="KW-0456">Lyase</keyword>
<evidence type="ECO:0000313" key="1">
    <source>
        <dbReference type="EMBL" id="BDQ36905.1"/>
    </source>
</evidence>
<protein>
    <submittedName>
        <fullName evidence="1">PBS lyase</fullName>
    </submittedName>
</protein>